<evidence type="ECO:0000256" key="10">
    <source>
        <dbReference type="PIRSR" id="PIRSR036696-2"/>
    </source>
</evidence>
<protein>
    <recommendedName>
        <fullName evidence="3">N-acyl-aliphatic-L-amino acid amidohydrolase</fullName>
        <ecNumber evidence="3">3.5.1.14</ecNumber>
    </recommendedName>
    <alternativeName>
        <fullName evidence="8">N-acyl-L-amino-acid amidohydrolase</fullName>
    </alternativeName>
</protein>
<keyword evidence="5 10" id="KW-0479">Metal-binding</keyword>
<dbReference type="OrthoDB" id="3064516at2759"/>
<name>A0A835Z8B4_9STRA</name>
<comment type="caution">
    <text evidence="13">The sequence shown here is derived from an EMBL/GenBank/DDBJ whole genome shotgun (WGS) entry which is preliminary data.</text>
</comment>
<feature type="binding site" evidence="10">
    <location>
        <position position="177"/>
    </location>
    <ligand>
        <name>Zn(2+)</name>
        <dbReference type="ChEBI" id="CHEBI:29105"/>
        <label>1</label>
    </ligand>
</feature>
<keyword evidence="4" id="KW-0963">Cytoplasm</keyword>
<evidence type="ECO:0000256" key="6">
    <source>
        <dbReference type="ARBA" id="ARBA00022801"/>
    </source>
</evidence>
<dbReference type="NCBIfam" id="TIGR01880">
    <property type="entry name" value="Ac-peptdase-euk"/>
    <property type="match status" value="1"/>
</dbReference>
<keyword evidence="6" id="KW-0378">Hydrolase</keyword>
<evidence type="ECO:0000256" key="1">
    <source>
        <dbReference type="ARBA" id="ARBA00004496"/>
    </source>
</evidence>
<dbReference type="GO" id="GO:0004046">
    <property type="term" value="F:aminoacylase activity"/>
    <property type="evidence" value="ECO:0007669"/>
    <property type="project" value="UniProtKB-EC"/>
</dbReference>
<evidence type="ECO:0000256" key="11">
    <source>
        <dbReference type="SAM" id="MobiDB-lite"/>
    </source>
</evidence>
<dbReference type="GO" id="GO:0046872">
    <property type="term" value="F:metal ion binding"/>
    <property type="evidence" value="ECO:0007669"/>
    <property type="project" value="UniProtKB-KW"/>
</dbReference>
<keyword evidence="7 10" id="KW-0862">Zinc</keyword>
<dbReference type="SUPFAM" id="SSF55031">
    <property type="entry name" value="Bacterial exopeptidase dimerisation domain"/>
    <property type="match status" value="1"/>
</dbReference>
<evidence type="ECO:0000313" key="14">
    <source>
        <dbReference type="Proteomes" id="UP000664859"/>
    </source>
</evidence>
<comment type="cofactor">
    <cofactor evidence="10">
        <name>Zn(2+)</name>
        <dbReference type="ChEBI" id="CHEBI:29105"/>
    </cofactor>
    <text evidence="10">Binds 2 Zn(2+) ions per subunit.</text>
</comment>
<dbReference type="GO" id="GO:0006520">
    <property type="term" value="P:amino acid metabolic process"/>
    <property type="evidence" value="ECO:0007669"/>
    <property type="project" value="InterPro"/>
</dbReference>
<dbReference type="InterPro" id="IPR001261">
    <property type="entry name" value="ArgE/DapE_CS"/>
</dbReference>
<dbReference type="PIRSF" id="PIRSF036696">
    <property type="entry name" value="ACY-1"/>
    <property type="match status" value="1"/>
</dbReference>
<dbReference type="Gene3D" id="3.30.70.360">
    <property type="match status" value="1"/>
</dbReference>
<dbReference type="FunFam" id="1.10.150.900:FF:000001">
    <property type="entry name" value="Aminoacylase-1, putative"/>
    <property type="match status" value="1"/>
</dbReference>
<feature type="binding site" evidence="10">
    <location>
        <position position="114"/>
    </location>
    <ligand>
        <name>Zn(2+)</name>
        <dbReference type="ChEBI" id="CHEBI:29105"/>
        <label>1</label>
    </ligand>
</feature>
<dbReference type="PANTHER" id="PTHR45892:SF1">
    <property type="entry name" value="AMINOACYLASE-1"/>
    <property type="match status" value="1"/>
</dbReference>
<gene>
    <name evidence="13" type="ORF">JKP88DRAFT_353573</name>
</gene>
<evidence type="ECO:0000256" key="2">
    <source>
        <dbReference type="ARBA" id="ARBA00006247"/>
    </source>
</evidence>
<dbReference type="FunFam" id="3.40.630.10:FF:000019">
    <property type="entry name" value="Aminoacylase 1"/>
    <property type="match status" value="1"/>
</dbReference>
<dbReference type="Proteomes" id="UP000664859">
    <property type="component" value="Unassembled WGS sequence"/>
</dbReference>
<feature type="active site" description="Proton acceptor" evidence="9">
    <location>
        <position position="148"/>
    </location>
</feature>
<sequence>MGEDGERPEVSRFREFLRIRSISGEGPKGVYQTAVDWLTRYVDDLLHLSWETVSPCKGKPILIVKWPGSEPSLPSVVLNSHYDVVPAMQEHWTVDAFAAEKTEEGRIYGRGAQDMKCVCIQYLEAIRRLIERRWQPRRTVYLTFVPDEELGGTEGMGVFLETPQFAALQPIGIALDEGLANPSNAYTVFYGERTPWWLLVKAEGPTGHGSRFIEGTAMAKLVDVCNKALEFRRAQRAELGHSGGCSHAAAKTLGDVTTLNLTMLRGGVTLDGGATYSLNVIPTEAQAGFDVRICARTPPSEFRALIDDWCRAEGVSWSFAPWTTPLHDHYLTSIDRDVNPWWGMFLDAMAHGGVPVEPEIFPAATDSRFLRRIGVAALGFSPMRRTPVLLHEHDEWLHEDVFLEGIDVYERLVEALAGAPRLRTEAAEGGPAEGAAGAAEAPAEGGEAGAGAEL</sequence>
<feature type="binding site" evidence="10">
    <location>
        <position position="149"/>
    </location>
    <ligand>
        <name>Zn(2+)</name>
        <dbReference type="ChEBI" id="CHEBI:29105"/>
        <label>2</label>
    </ligand>
</feature>
<comment type="similarity">
    <text evidence="2">Belongs to the peptidase M20A family.</text>
</comment>
<evidence type="ECO:0000256" key="3">
    <source>
        <dbReference type="ARBA" id="ARBA00011913"/>
    </source>
</evidence>
<feature type="region of interest" description="Disordered" evidence="11">
    <location>
        <begin position="424"/>
        <end position="454"/>
    </location>
</feature>
<feature type="active site" evidence="9">
    <location>
        <position position="83"/>
    </location>
</feature>
<evidence type="ECO:0000256" key="5">
    <source>
        <dbReference type="ARBA" id="ARBA00022723"/>
    </source>
</evidence>
<dbReference type="EMBL" id="JAFCMP010000081">
    <property type="protein sequence ID" value="KAG5187829.1"/>
    <property type="molecule type" value="Genomic_DNA"/>
</dbReference>
<feature type="domain" description="Peptidase M20 dimerisation" evidence="12">
    <location>
        <begin position="191"/>
        <end position="316"/>
    </location>
</feature>
<dbReference type="Pfam" id="PF07687">
    <property type="entry name" value="M20_dimer"/>
    <property type="match status" value="1"/>
</dbReference>
<evidence type="ECO:0000256" key="4">
    <source>
        <dbReference type="ARBA" id="ARBA00022490"/>
    </source>
</evidence>
<dbReference type="Gene3D" id="1.10.150.900">
    <property type="match status" value="1"/>
</dbReference>
<evidence type="ECO:0000256" key="7">
    <source>
        <dbReference type="ARBA" id="ARBA00022833"/>
    </source>
</evidence>
<feature type="binding site" evidence="10">
    <location>
        <position position="81"/>
    </location>
    <ligand>
        <name>Zn(2+)</name>
        <dbReference type="ChEBI" id="CHEBI:29105"/>
        <label>1</label>
    </ligand>
</feature>
<comment type="subcellular location">
    <subcellularLocation>
        <location evidence="1">Cytoplasm</location>
    </subcellularLocation>
</comment>
<dbReference type="InterPro" id="IPR010159">
    <property type="entry name" value="N-acyl_aa_amidohydrolase"/>
</dbReference>
<proteinExistence type="inferred from homology"/>
<dbReference type="EC" id="3.5.1.14" evidence="3"/>
<evidence type="ECO:0000313" key="13">
    <source>
        <dbReference type="EMBL" id="KAG5187829.1"/>
    </source>
</evidence>
<dbReference type="InterPro" id="IPR011650">
    <property type="entry name" value="Peptidase_M20_dimer"/>
</dbReference>
<reference evidence="13" key="1">
    <citation type="submission" date="2021-02" db="EMBL/GenBank/DDBJ databases">
        <title>First Annotated Genome of the Yellow-green Alga Tribonema minus.</title>
        <authorList>
            <person name="Mahan K.M."/>
        </authorList>
    </citation>
    <scope>NUCLEOTIDE SEQUENCE</scope>
    <source>
        <strain evidence="13">UTEX B ZZ1240</strain>
    </source>
</reference>
<dbReference type="AlphaFoldDB" id="A0A835Z8B4"/>
<dbReference type="PANTHER" id="PTHR45892">
    <property type="entry name" value="AMINOACYLASE-1"/>
    <property type="match status" value="1"/>
</dbReference>
<evidence type="ECO:0000256" key="8">
    <source>
        <dbReference type="ARBA" id="ARBA00029656"/>
    </source>
</evidence>
<dbReference type="Gene3D" id="3.40.630.10">
    <property type="entry name" value="Zn peptidases"/>
    <property type="match status" value="1"/>
</dbReference>
<dbReference type="PROSITE" id="PS00759">
    <property type="entry name" value="ARGE_DAPE_CPG2_2"/>
    <property type="match status" value="1"/>
</dbReference>
<dbReference type="InterPro" id="IPR036264">
    <property type="entry name" value="Bact_exopeptidase_dim_dom"/>
</dbReference>
<feature type="compositionally biased region" description="Low complexity" evidence="11">
    <location>
        <begin position="427"/>
        <end position="454"/>
    </location>
</feature>
<dbReference type="GO" id="GO:0005737">
    <property type="term" value="C:cytoplasm"/>
    <property type="evidence" value="ECO:0007669"/>
    <property type="project" value="UniProtKB-SubCell"/>
</dbReference>
<dbReference type="SUPFAM" id="SSF53187">
    <property type="entry name" value="Zn-dependent exopeptidases"/>
    <property type="match status" value="1"/>
</dbReference>
<evidence type="ECO:0000256" key="9">
    <source>
        <dbReference type="PIRSR" id="PIRSR036696-1"/>
    </source>
</evidence>
<dbReference type="Pfam" id="PF01546">
    <property type="entry name" value="Peptidase_M20"/>
    <property type="match status" value="1"/>
</dbReference>
<accession>A0A835Z8B4</accession>
<evidence type="ECO:0000259" key="12">
    <source>
        <dbReference type="Pfam" id="PF07687"/>
    </source>
</evidence>
<dbReference type="InterPro" id="IPR002933">
    <property type="entry name" value="Peptidase_M20"/>
</dbReference>
<dbReference type="InterPro" id="IPR052083">
    <property type="entry name" value="Aminoacylase-1_M20A"/>
</dbReference>
<feature type="binding site" evidence="10">
    <location>
        <position position="391"/>
    </location>
    <ligand>
        <name>Zn(2+)</name>
        <dbReference type="ChEBI" id="CHEBI:29105"/>
        <label>2</label>
    </ligand>
</feature>
<keyword evidence="14" id="KW-1185">Reference proteome</keyword>
<feature type="binding site" evidence="10">
    <location>
        <position position="114"/>
    </location>
    <ligand>
        <name>Zn(2+)</name>
        <dbReference type="ChEBI" id="CHEBI:29105"/>
        <label>2</label>
    </ligand>
</feature>
<organism evidence="13 14">
    <name type="scientific">Tribonema minus</name>
    <dbReference type="NCBI Taxonomy" id="303371"/>
    <lineage>
        <taxon>Eukaryota</taxon>
        <taxon>Sar</taxon>
        <taxon>Stramenopiles</taxon>
        <taxon>Ochrophyta</taxon>
        <taxon>PX clade</taxon>
        <taxon>Xanthophyceae</taxon>
        <taxon>Tribonematales</taxon>
        <taxon>Tribonemataceae</taxon>
        <taxon>Tribonema</taxon>
    </lineage>
</organism>